<dbReference type="PANTHER" id="PTHR42690:SF1">
    <property type="entry name" value="THREONINE SYNTHASE-LIKE 2"/>
    <property type="match status" value="1"/>
</dbReference>
<dbReference type="AlphaFoldDB" id="X6LYM1"/>
<name>X6LYM1_RETFI</name>
<gene>
    <name evidence="2" type="ORF">RFI_31135</name>
</gene>
<dbReference type="GO" id="GO:0030170">
    <property type="term" value="F:pyridoxal phosphate binding"/>
    <property type="evidence" value="ECO:0007669"/>
    <property type="project" value="TreeGrafter"/>
</dbReference>
<dbReference type="Gene3D" id="3.90.1380.10">
    <property type="entry name" value="Threonine synthase, N-terminal domain"/>
    <property type="match status" value="1"/>
</dbReference>
<dbReference type="PANTHER" id="PTHR42690">
    <property type="entry name" value="THREONINE SYNTHASE FAMILY MEMBER"/>
    <property type="match status" value="1"/>
</dbReference>
<keyword evidence="3" id="KW-1185">Reference proteome</keyword>
<dbReference type="SUPFAM" id="SSF53686">
    <property type="entry name" value="Tryptophan synthase beta subunit-like PLP-dependent enzymes"/>
    <property type="match status" value="1"/>
</dbReference>
<reference evidence="2 3" key="1">
    <citation type="journal article" date="2013" name="Curr. Biol.">
        <title>The Genome of the Foraminiferan Reticulomyxa filosa.</title>
        <authorList>
            <person name="Glockner G."/>
            <person name="Hulsmann N."/>
            <person name="Schleicher M."/>
            <person name="Noegel A.A."/>
            <person name="Eichinger L."/>
            <person name="Gallinger C."/>
            <person name="Pawlowski J."/>
            <person name="Sierra R."/>
            <person name="Euteneuer U."/>
            <person name="Pillet L."/>
            <person name="Moustafa A."/>
            <person name="Platzer M."/>
            <person name="Groth M."/>
            <person name="Szafranski K."/>
            <person name="Schliwa M."/>
        </authorList>
    </citation>
    <scope>NUCLEOTIDE SEQUENCE [LARGE SCALE GENOMIC DNA]</scope>
</reference>
<dbReference type="OrthoDB" id="5203861at2759"/>
<evidence type="ECO:0000313" key="3">
    <source>
        <dbReference type="Proteomes" id="UP000023152"/>
    </source>
</evidence>
<dbReference type="InterPro" id="IPR029144">
    <property type="entry name" value="Thr_synth_N"/>
</dbReference>
<dbReference type="InterPro" id="IPR051166">
    <property type="entry name" value="Threonine_Synthase"/>
</dbReference>
<dbReference type="GO" id="GO:0046360">
    <property type="term" value="P:2-oxobutyrate biosynthetic process"/>
    <property type="evidence" value="ECO:0007669"/>
    <property type="project" value="TreeGrafter"/>
</dbReference>
<proteinExistence type="predicted"/>
<accession>X6LYM1</accession>
<evidence type="ECO:0000313" key="2">
    <source>
        <dbReference type="EMBL" id="ETO06262.1"/>
    </source>
</evidence>
<dbReference type="InterPro" id="IPR037158">
    <property type="entry name" value="Thr_synth_N_sf"/>
</dbReference>
<dbReference type="Pfam" id="PF14821">
    <property type="entry name" value="Thr_synth_N"/>
    <property type="match status" value="1"/>
</dbReference>
<dbReference type="EMBL" id="ASPP01027302">
    <property type="protein sequence ID" value="ETO06262.1"/>
    <property type="molecule type" value="Genomic_DNA"/>
</dbReference>
<dbReference type="InterPro" id="IPR036052">
    <property type="entry name" value="TrpB-like_PALP_sf"/>
</dbReference>
<organism evidence="2 3">
    <name type="scientific">Reticulomyxa filosa</name>
    <dbReference type="NCBI Taxonomy" id="46433"/>
    <lineage>
        <taxon>Eukaryota</taxon>
        <taxon>Sar</taxon>
        <taxon>Rhizaria</taxon>
        <taxon>Retaria</taxon>
        <taxon>Foraminifera</taxon>
        <taxon>Monothalamids</taxon>
        <taxon>Reticulomyxidae</taxon>
        <taxon>Reticulomyxa</taxon>
    </lineage>
</organism>
<protein>
    <recommendedName>
        <fullName evidence="1">Threonine synthase N-terminal domain-containing protein</fullName>
    </recommendedName>
</protein>
<dbReference type="Proteomes" id="UP000023152">
    <property type="component" value="Unassembled WGS sequence"/>
</dbReference>
<evidence type="ECO:0000259" key="1">
    <source>
        <dbReference type="Pfam" id="PF14821"/>
    </source>
</evidence>
<comment type="caution">
    <text evidence="2">The sequence shown here is derived from an EMBL/GenBank/DDBJ whole genome shotgun (WGS) entry which is preliminary data.</text>
</comment>
<feature type="domain" description="Threonine synthase N-terminal" evidence="1">
    <location>
        <begin position="48"/>
        <end position="118"/>
    </location>
</feature>
<dbReference type="GO" id="GO:0009071">
    <property type="term" value="P:serine family amino acid catabolic process"/>
    <property type="evidence" value="ECO:0007669"/>
    <property type="project" value="TreeGrafter"/>
</dbReference>
<sequence length="146" mass="16447">MNLSISIFFFFFQITNITRFLKIQYDLAFPWTQKIVMSKSSSTSDILYQSPQGGMKGVVFRDIVFSSYAPDGGLYVPEKIPVVTREILQQWSVLSFPKLCAKILSLFVDEICSSAFEHFHHSENRPSEESGSIICGGGISWADIGF</sequence>